<dbReference type="EMBL" id="JH711573">
    <property type="protein sequence ID" value="EIW87098.1"/>
    <property type="molecule type" value="Genomic_DNA"/>
</dbReference>
<feature type="compositionally biased region" description="Polar residues" evidence="1">
    <location>
        <begin position="73"/>
        <end position="91"/>
    </location>
</feature>
<feature type="compositionally biased region" description="Low complexity" evidence="1">
    <location>
        <begin position="424"/>
        <end position="470"/>
    </location>
</feature>
<dbReference type="KEGG" id="cput:CONPUDRAFT_161708"/>
<feature type="region of interest" description="Disordered" evidence="1">
    <location>
        <begin position="389"/>
        <end position="409"/>
    </location>
</feature>
<protein>
    <submittedName>
        <fullName evidence="2">Uncharacterized protein</fullName>
    </submittedName>
</protein>
<evidence type="ECO:0000313" key="2">
    <source>
        <dbReference type="EMBL" id="EIW87098.1"/>
    </source>
</evidence>
<name>A0A5M3N736_CONPW</name>
<gene>
    <name evidence="2" type="ORF">CONPUDRAFT_161708</name>
</gene>
<feature type="region of interest" description="Disordered" evidence="1">
    <location>
        <begin position="424"/>
        <end position="471"/>
    </location>
</feature>
<dbReference type="RefSeq" id="XP_007763702.1">
    <property type="nucleotide sequence ID" value="XM_007765512.1"/>
</dbReference>
<accession>A0A5M3N736</accession>
<feature type="region of interest" description="Disordered" evidence="1">
    <location>
        <begin position="1"/>
        <end position="43"/>
    </location>
</feature>
<evidence type="ECO:0000256" key="1">
    <source>
        <dbReference type="SAM" id="MobiDB-lite"/>
    </source>
</evidence>
<keyword evidence="3" id="KW-1185">Reference proteome</keyword>
<dbReference type="AlphaFoldDB" id="A0A5M3N736"/>
<dbReference type="Proteomes" id="UP000053558">
    <property type="component" value="Unassembled WGS sequence"/>
</dbReference>
<dbReference type="OMA" id="GVAWEGI"/>
<dbReference type="OrthoDB" id="3270558at2759"/>
<feature type="region of interest" description="Disordered" evidence="1">
    <location>
        <begin position="61"/>
        <end position="125"/>
    </location>
</feature>
<proteinExistence type="predicted"/>
<comment type="caution">
    <text evidence="2">The sequence shown here is derived from an EMBL/GenBank/DDBJ whole genome shotgun (WGS) entry which is preliminary data.</text>
</comment>
<organism evidence="2 3">
    <name type="scientific">Coniophora puteana (strain RWD-64-598)</name>
    <name type="common">Brown rot fungus</name>
    <dbReference type="NCBI Taxonomy" id="741705"/>
    <lineage>
        <taxon>Eukaryota</taxon>
        <taxon>Fungi</taxon>
        <taxon>Dikarya</taxon>
        <taxon>Basidiomycota</taxon>
        <taxon>Agaricomycotina</taxon>
        <taxon>Agaricomycetes</taxon>
        <taxon>Agaricomycetidae</taxon>
        <taxon>Boletales</taxon>
        <taxon>Coniophorineae</taxon>
        <taxon>Coniophoraceae</taxon>
        <taxon>Coniophora</taxon>
    </lineage>
</organism>
<evidence type="ECO:0000313" key="3">
    <source>
        <dbReference type="Proteomes" id="UP000053558"/>
    </source>
</evidence>
<dbReference type="GeneID" id="19204568"/>
<sequence length="740" mass="81814">MLTASMRPPSGGWYTRPQYSMQRRGRSRQVSAAALARQASEERRATLLSEKHCIWEEHTQSSTLPTGDHPCHTPTQQQAPLDTQGSLTAPQIPSRSPSPVAAPSPEPSTSSSSSMSTDLYEYSPPSPPCLLEDQIQVAYALDDIRLAKILLLKLKGIEVTSDTDPRIDEVRDEDFDICFAPSGPLKLDEEDQRRMEENQRQQQRDWEEHQRMQRLMTCGRKWESETFRFHNDRLRAIQRREEARAVAEERRRAEMAMRQRQAEQASRRRYQQCVKRETEPFQYSFMAPTPSSARGHIRSNSAAERVEKATKLFQSSVNTSRRVSFQDVVHSMEGSLFPLDPAERIEQNRRLSGASTVTSATRQGRKSVVCTELLDTLLKVVEWEDGERRRMKGKGKDGGNRPIPGKVTRTNSTPVCSICASSFSESGTSSSATTRSESSWFSFGSPRSRTSISTAATTPATSPTPSMRPSFSKMASQLTAPAPLVSIPEIMPCRHYVGKALVAVPLQDSPLAPEEPKRQIADATSHCSALGAESLHPDFAVSASVRGKTFARRFSDSVLSFVNAACGLQTAYIAAISIGASSDPFAEDNDDSQVVPAMKPRVEGYRALACDVKTFTAPAPITEVVEETFDSIALVSPFPPPAPAWNPPPSQRCSPHSPIILSPLRSRTPPPELVFRMRPIANPALLRLKALQNIMCSHGLPWEGRGRDGGMSCGRDRLYSMAFEGRGRSQLGCEVQLIVA</sequence>
<feature type="compositionally biased region" description="Low complexity" evidence="1">
    <location>
        <begin position="107"/>
        <end position="116"/>
    </location>
</feature>
<reference evidence="3" key="1">
    <citation type="journal article" date="2012" name="Science">
        <title>The Paleozoic origin of enzymatic lignin decomposition reconstructed from 31 fungal genomes.</title>
        <authorList>
            <person name="Floudas D."/>
            <person name="Binder M."/>
            <person name="Riley R."/>
            <person name="Barry K."/>
            <person name="Blanchette R.A."/>
            <person name="Henrissat B."/>
            <person name="Martinez A.T."/>
            <person name="Otillar R."/>
            <person name="Spatafora J.W."/>
            <person name="Yadav J.S."/>
            <person name="Aerts A."/>
            <person name="Benoit I."/>
            <person name="Boyd A."/>
            <person name="Carlson A."/>
            <person name="Copeland A."/>
            <person name="Coutinho P.M."/>
            <person name="de Vries R.P."/>
            <person name="Ferreira P."/>
            <person name="Findley K."/>
            <person name="Foster B."/>
            <person name="Gaskell J."/>
            <person name="Glotzer D."/>
            <person name="Gorecki P."/>
            <person name="Heitman J."/>
            <person name="Hesse C."/>
            <person name="Hori C."/>
            <person name="Igarashi K."/>
            <person name="Jurgens J.A."/>
            <person name="Kallen N."/>
            <person name="Kersten P."/>
            <person name="Kohler A."/>
            <person name="Kuees U."/>
            <person name="Kumar T.K.A."/>
            <person name="Kuo A."/>
            <person name="LaButti K."/>
            <person name="Larrondo L.F."/>
            <person name="Lindquist E."/>
            <person name="Ling A."/>
            <person name="Lombard V."/>
            <person name="Lucas S."/>
            <person name="Lundell T."/>
            <person name="Martin R."/>
            <person name="McLaughlin D.J."/>
            <person name="Morgenstern I."/>
            <person name="Morin E."/>
            <person name="Murat C."/>
            <person name="Nagy L.G."/>
            <person name="Nolan M."/>
            <person name="Ohm R.A."/>
            <person name="Patyshakuliyeva A."/>
            <person name="Rokas A."/>
            <person name="Ruiz-Duenas F.J."/>
            <person name="Sabat G."/>
            <person name="Salamov A."/>
            <person name="Samejima M."/>
            <person name="Schmutz J."/>
            <person name="Slot J.C."/>
            <person name="St John F."/>
            <person name="Stenlid J."/>
            <person name="Sun H."/>
            <person name="Sun S."/>
            <person name="Syed K."/>
            <person name="Tsang A."/>
            <person name="Wiebenga A."/>
            <person name="Young D."/>
            <person name="Pisabarro A."/>
            <person name="Eastwood D.C."/>
            <person name="Martin F."/>
            <person name="Cullen D."/>
            <person name="Grigoriev I.V."/>
            <person name="Hibbett D.S."/>
        </authorList>
    </citation>
    <scope>NUCLEOTIDE SEQUENCE [LARGE SCALE GENOMIC DNA]</scope>
    <source>
        <strain evidence="3">RWD-64-598 SS2</strain>
    </source>
</reference>